<reference evidence="1" key="1">
    <citation type="submission" date="2018-05" db="EMBL/GenBank/DDBJ databases">
        <authorList>
            <person name="Lanie J.A."/>
            <person name="Ng W.-L."/>
            <person name="Kazmierczak K.M."/>
            <person name="Andrzejewski T.M."/>
            <person name="Davidsen T.M."/>
            <person name="Wayne K.J."/>
            <person name="Tettelin H."/>
            <person name="Glass J.I."/>
            <person name="Rusch D."/>
            <person name="Podicherti R."/>
            <person name="Tsui H.-C.T."/>
            <person name="Winkler M.E."/>
        </authorList>
    </citation>
    <scope>NUCLEOTIDE SEQUENCE</scope>
</reference>
<dbReference type="EMBL" id="UINC01187614">
    <property type="protein sequence ID" value="SVE00427.1"/>
    <property type="molecule type" value="Genomic_DNA"/>
</dbReference>
<organism evidence="1">
    <name type="scientific">marine metagenome</name>
    <dbReference type="NCBI Taxonomy" id="408172"/>
    <lineage>
        <taxon>unclassified sequences</taxon>
        <taxon>metagenomes</taxon>
        <taxon>ecological metagenomes</taxon>
    </lineage>
</organism>
<dbReference type="AlphaFoldDB" id="A0A382ZY37"/>
<proteinExistence type="predicted"/>
<evidence type="ECO:0000313" key="1">
    <source>
        <dbReference type="EMBL" id="SVE00427.1"/>
    </source>
</evidence>
<sequence length="171" mass="19242">MTRTILLICFFLLMANGVASAGVVLTEQQQQTLIDNANIPEIAAIRKYLDACQSGQVLEDHQFKGGLLYPCYPEDGVNSPPGTTILEHPIDHIDGRFMPHSRYDNDFGGEDYVILFDEPPYLMFDVWVYTLANGSLDVRSFIANDGDIGRDGVIEQALMFKEYLSDPRFTR</sequence>
<accession>A0A382ZY37</accession>
<name>A0A382ZY37_9ZZZZ</name>
<gene>
    <name evidence="1" type="ORF">METZ01_LOCUS453281</name>
</gene>
<protein>
    <submittedName>
        <fullName evidence="1">Uncharacterized protein</fullName>
    </submittedName>
</protein>